<comment type="similarity">
    <text evidence="1">Belongs to the mTERF family.</text>
</comment>
<protein>
    <submittedName>
        <fullName evidence="4">Uncharacterized protein</fullName>
    </submittedName>
</protein>
<gene>
    <name evidence="4" type="ORF">C2S53_015828</name>
</gene>
<dbReference type="Pfam" id="PF02536">
    <property type="entry name" value="mTERF"/>
    <property type="match status" value="1"/>
</dbReference>
<dbReference type="AlphaFoldDB" id="A0AAD4IUK3"/>
<evidence type="ECO:0000256" key="1">
    <source>
        <dbReference type="ARBA" id="ARBA00007692"/>
    </source>
</evidence>
<dbReference type="GO" id="GO:0003676">
    <property type="term" value="F:nucleic acid binding"/>
    <property type="evidence" value="ECO:0007669"/>
    <property type="project" value="InterPro"/>
</dbReference>
<keyword evidence="2" id="KW-0804">Transcription</keyword>
<evidence type="ECO:0000256" key="3">
    <source>
        <dbReference type="ARBA" id="ARBA00022946"/>
    </source>
</evidence>
<sequence length="214" mass="23799">MVNHLNLNPCLQCRLGGSDRPFTVSYLINSCGLPKNDAVAASKKLLIESRENPDAVLELLADYGFTNLHISKLVSRWPFVLQYRANETLLPKLKFFCSIGVPDAVSTMSEWTLKSKRDVYGRCGWSESEVAAAFLRSPNCMTLSEKKITATLDFLVNELGLKAGDVARRPLLLTLNLDKRMRLRWSVAKILIAKGLLKESTSVAGLMVSSEVCY</sequence>
<dbReference type="EMBL" id="SDAM02001894">
    <property type="protein sequence ID" value="KAH6821774.1"/>
    <property type="molecule type" value="Genomic_DNA"/>
</dbReference>
<dbReference type="PANTHER" id="PTHR13068">
    <property type="entry name" value="CGI-12 PROTEIN-RELATED"/>
    <property type="match status" value="1"/>
</dbReference>
<dbReference type="SMART" id="SM00733">
    <property type="entry name" value="Mterf"/>
    <property type="match status" value="3"/>
</dbReference>
<keyword evidence="5" id="KW-1185">Reference proteome</keyword>
<reference evidence="4 5" key="1">
    <citation type="journal article" date="2021" name="Nat. Commun.">
        <title>Incipient diploidization of the medicinal plant Perilla within 10,000 years.</title>
        <authorList>
            <person name="Zhang Y."/>
            <person name="Shen Q."/>
            <person name="Leng L."/>
            <person name="Zhang D."/>
            <person name="Chen S."/>
            <person name="Shi Y."/>
            <person name="Ning Z."/>
            <person name="Chen S."/>
        </authorList>
    </citation>
    <scope>NUCLEOTIDE SEQUENCE [LARGE SCALE GENOMIC DNA]</scope>
    <source>
        <strain evidence="5">cv. PC099</strain>
    </source>
</reference>
<keyword evidence="2" id="KW-0805">Transcription regulation</keyword>
<comment type="caution">
    <text evidence="4">The sequence shown here is derived from an EMBL/GenBank/DDBJ whole genome shotgun (WGS) entry which is preliminary data.</text>
</comment>
<evidence type="ECO:0000256" key="2">
    <source>
        <dbReference type="ARBA" id="ARBA00022472"/>
    </source>
</evidence>
<accession>A0AAD4IUK3</accession>
<name>A0AAD4IUK3_PERFH</name>
<dbReference type="PANTHER" id="PTHR13068:SF166">
    <property type="entry name" value="TRANSCRIPTION TERMINATION FACTOR MTERF15, MITOCHONDRIAL-LIKE"/>
    <property type="match status" value="1"/>
</dbReference>
<evidence type="ECO:0000313" key="5">
    <source>
        <dbReference type="Proteomes" id="UP001190926"/>
    </source>
</evidence>
<dbReference type="Gene3D" id="1.25.70.10">
    <property type="entry name" value="Transcription termination factor 3, mitochondrial"/>
    <property type="match status" value="1"/>
</dbReference>
<dbReference type="Proteomes" id="UP001190926">
    <property type="component" value="Unassembled WGS sequence"/>
</dbReference>
<keyword evidence="2" id="KW-0806">Transcription termination</keyword>
<keyword evidence="3" id="KW-0809">Transit peptide</keyword>
<organism evidence="4 5">
    <name type="scientific">Perilla frutescens var. hirtella</name>
    <name type="common">Perilla citriodora</name>
    <name type="synonym">Perilla setoyensis</name>
    <dbReference type="NCBI Taxonomy" id="608512"/>
    <lineage>
        <taxon>Eukaryota</taxon>
        <taxon>Viridiplantae</taxon>
        <taxon>Streptophyta</taxon>
        <taxon>Embryophyta</taxon>
        <taxon>Tracheophyta</taxon>
        <taxon>Spermatophyta</taxon>
        <taxon>Magnoliopsida</taxon>
        <taxon>eudicotyledons</taxon>
        <taxon>Gunneridae</taxon>
        <taxon>Pentapetalae</taxon>
        <taxon>asterids</taxon>
        <taxon>lamiids</taxon>
        <taxon>Lamiales</taxon>
        <taxon>Lamiaceae</taxon>
        <taxon>Nepetoideae</taxon>
        <taxon>Elsholtzieae</taxon>
        <taxon>Perilla</taxon>
    </lineage>
</organism>
<dbReference type="GO" id="GO:0006353">
    <property type="term" value="P:DNA-templated transcription termination"/>
    <property type="evidence" value="ECO:0007669"/>
    <property type="project" value="UniProtKB-KW"/>
</dbReference>
<dbReference type="InterPro" id="IPR038538">
    <property type="entry name" value="MTERF_sf"/>
</dbReference>
<dbReference type="InterPro" id="IPR003690">
    <property type="entry name" value="MTERF"/>
</dbReference>
<proteinExistence type="inferred from homology"/>
<evidence type="ECO:0000313" key="4">
    <source>
        <dbReference type="EMBL" id="KAH6821774.1"/>
    </source>
</evidence>